<feature type="domain" description="Fibrobacter succinogenes major paralogous" evidence="1">
    <location>
        <begin position="175"/>
        <end position="317"/>
    </location>
</feature>
<reference evidence="3" key="1">
    <citation type="submission" date="2017-02" db="EMBL/GenBank/DDBJ databases">
        <authorList>
            <person name="Varghese N."/>
            <person name="Submissions S."/>
        </authorList>
    </citation>
    <scope>NUCLEOTIDE SEQUENCE [LARGE SCALE GENOMIC DNA]</scope>
    <source>
        <strain evidence="3">DSM 24091</strain>
    </source>
</reference>
<dbReference type="EMBL" id="FUZF01000016">
    <property type="protein sequence ID" value="SKB95353.1"/>
    <property type="molecule type" value="Genomic_DNA"/>
</dbReference>
<dbReference type="InterPro" id="IPR011871">
    <property type="entry name" value="Fib_succ_major"/>
</dbReference>
<dbReference type="Pfam" id="PF09603">
    <property type="entry name" value="Fib_succ_major"/>
    <property type="match status" value="1"/>
</dbReference>
<organism evidence="2 3">
    <name type="scientific">Sphingobacterium nematocida</name>
    <dbReference type="NCBI Taxonomy" id="1513896"/>
    <lineage>
        <taxon>Bacteria</taxon>
        <taxon>Pseudomonadati</taxon>
        <taxon>Bacteroidota</taxon>
        <taxon>Sphingobacteriia</taxon>
        <taxon>Sphingobacteriales</taxon>
        <taxon>Sphingobacteriaceae</taxon>
        <taxon>Sphingobacterium</taxon>
    </lineage>
</organism>
<evidence type="ECO:0000259" key="1">
    <source>
        <dbReference type="Pfam" id="PF09603"/>
    </source>
</evidence>
<gene>
    <name evidence="2" type="ORF">SAMN05660841_03230</name>
</gene>
<keyword evidence="3" id="KW-1185">Reference proteome</keyword>
<proteinExistence type="predicted"/>
<name>A0A1T5FGR5_9SPHI</name>
<dbReference type="Proteomes" id="UP000190150">
    <property type="component" value="Unassembled WGS sequence"/>
</dbReference>
<dbReference type="AlphaFoldDB" id="A0A1T5FGR5"/>
<sequence length="321" mass="37297">MKIYFNIFIAFFLLTGCKKTEVDVTPVAQDVLLESSFEDTRDQQQYKTVIVGDQEWMIENLRYRNKLGSIDGCWSYGESSVDTTQVVINKEEFREGVLKKFPTITKFNDKYMWPWMLVNDSFISSRGDYYTRSWLAFKTNLYNPYYGSVEAYSPFITALDSIASSLKEAALIKTLNASVKTESLSKYGYLYEHRALEKAIPAGWRLPSDEDFIQLEKHLSISDNDLYKMEEWRASMSHFRDLLVKNNNFGGTIIFGINNQTRPFRNEGFRSYYWTSTAVDPENIESDVMIRAFQVNEQKIYRGTNTIIKVANSVICVRNKN</sequence>
<evidence type="ECO:0000313" key="2">
    <source>
        <dbReference type="EMBL" id="SKB95353.1"/>
    </source>
</evidence>
<dbReference type="PROSITE" id="PS51257">
    <property type="entry name" value="PROKAR_LIPOPROTEIN"/>
    <property type="match status" value="1"/>
</dbReference>
<protein>
    <submittedName>
        <fullName evidence="2">Major paralogous domain-containing protein</fullName>
    </submittedName>
</protein>
<dbReference type="NCBIfam" id="TIGR02145">
    <property type="entry name" value="Fib_succ_major"/>
    <property type="match status" value="1"/>
</dbReference>
<dbReference type="STRING" id="1513896.SAMN05660841_03230"/>
<accession>A0A1T5FGR5</accession>
<dbReference type="OrthoDB" id="9805760at2"/>
<dbReference type="RefSeq" id="WP_079644596.1">
    <property type="nucleotide sequence ID" value="NZ_FUZF01000016.1"/>
</dbReference>
<evidence type="ECO:0000313" key="3">
    <source>
        <dbReference type="Proteomes" id="UP000190150"/>
    </source>
</evidence>